<dbReference type="EMBL" id="CDQK01000004">
    <property type="protein sequence ID" value="CEP22967.1"/>
    <property type="molecule type" value="Genomic_DNA"/>
</dbReference>
<feature type="region of interest" description="Disordered" evidence="1">
    <location>
        <begin position="57"/>
        <end position="81"/>
    </location>
</feature>
<evidence type="ECO:0000313" key="2">
    <source>
        <dbReference type="EMBL" id="CEP22967.1"/>
    </source>
</evidence>
<evidence type="ECO:0000256" key="1">
    <source>
        <dbReference type="SAM" id="MobiDB-lite"/>
    </source>
</evidence>
<evidence type="ECO:0000313" key="3">
    <source>
        <dbReference type="Proteomes" id="UP000038830"/>
    </source>
</evidence>
<proteinExistence type="predicted"/>
<organism evidence="2 3">
    <name type="scientific">Cyberlindnera jadinii (strain ATCC 18201 / CBS 1600 / BCRC 20928 / JCM 3617 / NBRC 0987 / NRRL Y-1542)</name>
    <name type="common">Torula yeast</name>
    <name type="synonym">Candida utilis</name>
    <dbReference type="NCBI Taxonomy" id="983966"/>
    <lineage>
        <taxon>Eukaryota</taxon>
        <taxon>Fungi</taxon>
        <taxon>Dikarya</taxon>
        <taxon>Ascomycota</taxon>
        <taxon>Saccharomycotina</taxon>
        <taxon>Saccharomycetes</taxon>
        <taxon>Phaffomycetales</taxon>
        <taxon>Phaffomycetaceae</taxon>
        <taxon>Cyberlindnera</taxon>
    </lineage>
</organism>
<protein>
    <submittedName>
        <fullName evidence="2">Uncharacterized protein</fullName>
    </submittedName>
</protein>
<sequence length="81" mass="8659">MSTNSTVNTKSAFGGITPPAPLEPYPNSGGIVSLRFSPMHIPKIPWSQPLMTLPVPNGKVIGSPRDNDESNTVPSDFRDPV</sequence>
<feature type="region of interest" description="Disordered" evidence="1">
    <location>
        <begin position="1"/>
        <end position="24"/>
    </location>
</feature>
<reference evidence="3" key="1">
    <citation type="journal article" date="2015" name="J. Biotechnol.">
        <title>The structure of the Cyberlindnera jadinii genome and its relation to Candida utilis analyzed by the occurrence of single nucleotide polymorphisms.</title>
        <authorList>
            <person name="Rupp O."/>
            <person name="Brinkrolf K."/>
            <person name="Buerth C."/>
            <person name="Kunigo M."/>
            <person name="Schneider J."/>
            <person name="Jaenicke S."/>
            <person name="Goesmann A."/>
            <person name="Puehler A."/>
            <person name="Jaeger K.-E."/>
            <person name="Ernst J.F."/>
        </authorList>
    </citation>
    <scope>NUCLEOTIDE SEQUENCE [LARGE SCALE GENOMIC DNA]</scope>
    <source>
        <strain evidence="3">ATCC 18201 / CBS 1600 / BCRC 20928 / JCM 3617 / NBRC 0987 / NRRL Y-1542</strain>
    </source>
</reference>
<gene>
    <name evidence="2" type="ORF">BN1211_3443</name>
</gene>
<name>A0A0H5C586_CYBJN</name>
<dbReference type="Proteomes" id="UP000038830">
    <property type="component" value="Unassembled WGS sequence"/>
</dbReference>
<feature type="compositionally biased region" description="Polar residues" evidence="1">
    <location>
        <begin position="1"/>
        <end position="11"/>
    </location>
</feature>
<dbReference type="AlphaFoldDB" id="A0A0H5C586"/>
<accession>A0A0H5C586</accession>